<dbReference type="SUPFAM" id="SSF46689">
    <property type="entry name" value="Homeodomain-like"/>
    <property type="match status" value="2"/>
</dbReference>
<dbReference type="AlphaFoldDB" id="A0A1H3U0H8"/>
<evidence type="ECO:0000256" key="2">
    <source>
        <dbReference type="ARBA" id="ARBA00023125"/>
    </source>
</evidence>
<evidence type="ECO:0000313" key="5">
    <source>
        <dbReference type="EMBL" id="SDZ56024.1"/>
    </source>
</evidence>
<feature type="domain" description="HTH araC/xylS-type" evidence="4">
    <location>
        <begin position="359"/>
        <end position="457"/>
    </location>
</feature>
<dbReference type="InterPro" id="IPR009057">
    <property type="entry name" value="Homeodomain-like_sf"/>
</dbReference>
<dbReference type="PANTHER" id="PTHR43280">
    <property type="entry name" value="ARAC-FAMILY TRANSCRIPTIONAL REGULATOR"/>
    <property type="match status" value="1"/>
</dbReference>
<dbReference type="SMART" id="SM00342">
    <property type="entry name" value="HTH_ARAC"/>
    <property type="match status" value="1"/>
</dbReference>
<evidence type="ECO:0000256" key="3">
    <source>
        <dbReference type="ARBA" id="ARBA00023163"/>
    </source>
</evidence>
<dbReference type="Proteomes" id="UP000198935">
    <property type="component" value="Unassembled WGS sequence"/>
</dbReference>
<organism evidence="5 6">
    <name type="scientific">Evansella caseinilytica</name>
    <dbReference type="NCBI Taxonomy" id="1503961"/>
    <lineage>
        <taxon>Bacteria</taxon>
        <taxon>Bacillati</taxon>
        <taxon>Bacillota</taxon>
        <taxon>Bacilli</taxon>
        <taxon>Bacillales</taxon>
        <taxon>Bacillaceae</taxon>
        <taxon>Evansella</taxon>
    </lineage>
</organism>
<dbReference type="Pfam" id="PF12833">
    <property type="entry name" value="HTH_18"/>
    <property type="match status" value="1"/>
</dbReference>
<evidence type="ECO:0000256" key="1">
    <source>
        <dbReference type="ARBA" id="ARBA00023015"/>
    </source>
</evidence>
<name>A0A1H3U0H8_9BACI</name>
<proteinExistence type="predicted"/>
<evidence type="ECO:0000313" key="6">
    <source>
        <dbReference type="Proteomes" id="UP000198935"/>
    </source>
</evidence>
<accession>A0A1H3U0H8</accession>
<dbReference type="EMBL" id="FNPI01000017">
    <property type="protein sequence ID" value="SDZ56024.1"/>
    <property type="molecule type" value="Genomic_DNA"/>
</dbReference>
<evidence type="ECO:0000259" key="4">
    <source>
        <dbReference type="PROSITE" id="PS01124"/>
    </source>
</evidence>
<dbReference type="GO" id="GO:0003700">
    <property type="term" value="F:DNA-binding transcription factor activity"/>
    <property type="evidence" value="ECO:0007669"/>
    <property type="project" value="InterPro"/>
</dbReference>
<dbReference type="STRING" id="1503961.SAMN05421736_11742"/>
<gene>
    <name evidence="5" type="ORF">SAMN05421736_11742</name>
</gene>
<dbReference type="InterPro" id="IPR018060">
    <property type="entry name" value="HTH_AraC"/>
</dbReference>
<sequence>MILSCHNEFDFARQALQLDVKEYLLKDTLNPQDLTAVLLTFKASLDTEAARNRQEVELRRLADRSKEGWKETFIRRTVHNPIVSRKEWFEEAASFGLELQIMPYIPVFCSISHYCYAKKSFASEDTLIFAVQNVLNEVLRENCPNAVSFHYRAAESFLLFPVSNWKRKGNADFRCLRGHMQQIETAVDKALGLPMAFLAGTICMEAEQLQQELIGLLNSTGQRFYLETAGTMEQGNVPVASDDLFFWYDEAAGQMRKVILSGNPGGIKPTVAKWLDFIKKQQFPPQMVKDWVLKLLLDLKMKLRTMQFFFSTASAEALHREILEIRSASELERWLMEYLTSLQSSAGKGTSQPPRKEVLEACRYVSMNLEKKITLDDVSKSLYLNPSYFSRMFKKEVGETFVEYVTKRKMERAKELLDQTAEPVGKICEMLGYENQSYFIKIFKGHAGVTPLDYRGNRNGARHSAAR</sequence>
<keyword evidence="6" id="KW-1185">Reference proteome</keyword>
<dbReference type="PRINTS" id="PR00032">
    <property type="entry name" value="HTHARAC"/>
</dbReference>
<dbReference type="Gene3D" id="1.10.10.60">
    <property type="entry name" value="Homeodomain-like"/>
    <property type="match status" value="2"/>
</dbReference>
<keyword evidence="2" id="KW-0238">DNA-binding</keyword>
<dbReference type="GO" id="GO:0043565">
    <property type="term" value="F:sequence-specific DNA binding"/>
    <property type="evidence" value="ECO:0007669"/>
    <property type="project" value="InterPro"/>
</dbReference>
<reference evidence="6" key="1">
    <citation type="submission" date="2016-10" db="EMBL/GenBank/DDBJ databases">
        <authorList>
            <person name="Varghese N."/>
            <person name="Submissions S."/>
        </authorList>
    </citation>
    <scope>NUCLEOTIDE SEQUENCE [LARGE SCALE GENOMIC DNA]</scope>
    <source>
        <strain evidence="6">SP</strain>
    </source>
</reference>
<keyword evidence="1" id="KW-0805">Transcription regulation</keyword>
<protein>
    <submittedName>
        <fullName evidence="5">Two-component system, response regulator YesN</fullName>
    </submittedName>
</protein>
<dbReference type="PANTHER" id="PTHR43280:SF10">
    <property type="entry name" value="REGULATORY PROTEIN POCR"/>
    <property type="match status" value="1"/>
</dbReference>
<dbReference type="PROSITE" id="PS01124">
    <property type="entry name" value="HTH_ARAC_FAMILY_2"/>
    <property type="match status" value="1"/>
</dbReference>
<keyword evidence="3" id="KW-0804">Transcription</keyword>
<dbReference type="InterPro" id="IPR020449">
    <property type="entry name" value="Tscrpt_reg_AraC-type_HTH"/>
</dbReference>